<evidence type="ECO:0000313" key="7">
    <source>
        <dbReference type="EMBL" id="TVU06524.1"/>
    </source>
</evidence>
<evidence type="ECO:0000256" key="1">
    <source>
        <dbReference type="ARBA" id="ARBA00001954"/>
    </source>
</evidence>
<keyword evidence="4" id="KW-0809">Transit peptide</keyword>
<protein>
    <submittedName>
        <fullName evidence="7">Uncharacterized protein</fullName>
    </submittedName>
</protein>
<dbReference type="GO" id="GO:0046872">
    <property type="term" value="F:metal ion binding"/>
    <property type="evidence" value="ECO:0007669"/>
    <property type="project" value="UniProtKB-KW"/>
</dbReference>
<keyword evidence="5" id="KW-0223">Dioxygenase</keyword>
<keyword evidence="3" id="KW-0479">Metal-binding</keyword>
<comment type="caution">
    <text evidence="7">The sequence shown here is derived from an EMBL/GenBank/DDBJ whole genome shotgun (WGS) entry which is preliminary data.</text>
</comment>
<dbReference type="Gramene" id="TVU06524">
    <property type="protein sequence ID" value="TVU06524"/>
    <property type="gene ID" value="EJB05_49745"/>
</dbReference>
<dbReference type="InterPro" id="IPR004294">
    <property type="entry name" value="Carotenoid_Oase"/>
</dbReference>
<dbReference type="GO" id="GO:0016702">
    <property type="term" value="F:oxidoreductase activity, acting on single donors with incorporation of molecular oxygen, incorporation of two atoms of oxygen"/>
    <property type="evidence" value="ECO:0007669"/>
    <property type="project" value="InterPro"/>
</dbReference>
<dbReference type="Pfam" id="PF03055">
    <property type="entry name" value="RPE65"/>
    <property type="match status" value="1"/>
</dbReference>
<evidence type="ECO:0000256" key="5">
    <source>
        <dbReference type="ARBA" id="ARBA00022964"/>
    </source>
</evidence>
<comment type="similarity">
    <text evidence="2">Belongs to the carotenoid oxygenase family.</text>
</comment>
<sequence>MTVTRRLCAGHDREIPLHADKLWGVIQCTHPVVTRSEFLTVLPDVTRRSYVVARMETGDRKSALLRRVSTALQKLITKLQWIPLNGRPFGELQTALDPQEHGGAVAMSSINPLINTLIKIDLVGKEAKKWRNDDAVPSEPIYVTRPGAIDEGDGIVISTVSTVDGDGYALLLDA</sequence>
<evidence type="ECO:0000256" key="4">
    <source>
        <dbReference type="ARBA" id="ARBA00022946"/>
    </source>
</evidence>
<reference evidence="7 8" key="1">
    <citation type="journal article" date="2019" name="Sci. Rep.">
        <title>A high-quality genome of Eragrostis curvula grass provides insights into Poaceae evolution and supports new strategies to enhance forage quality.</title>
        <authorList>
            <person name="Carballo J."/>
            <person name="Santos B.A.C.M."/>
            <person name="Zappacosta D."/>
            <person name="Garbus I."/>
            <person name="Selva J.P."/>
            <person name="Gallo C.A."/>
            <person name="Diaz A."/>
            <person name="Albertini E."/>
            <person name="Caccamo M."/>
            <person name="Echenique V."/>
        </authorList>
    </citation>
    <scope>NUCLEOTIDE SEQUENCE [LARGE SCALE GENOMIC DNA]</scope>
    <source>
        <strain evidence="8">cv. Victoria</strain>
        <tissue evidence="7">Leaf</tissue>
    </source>
</reference>
<gene>
    <name evidence="7" type="ORF">EJB05_49745</name>
</gene>
<dbReference type="EMBL" id="RWGY01000051">
    <property type="protein sequence ID" value="TVU06524.1"/>
    <property type="molecule type" value="Genomic_DNA"/>
</dbReference>
<name>A0A5J9T5J4_9POAL</name>
<evidence type="ECO:0000256" key="6">
    <source>
        <dbReference type="ARBA" id="ARBA00023004"/>
    </source>
</evidence>
<evidence type="ECO:0000256" key="2">
    <source>
        <dbReference type="ARBA" id="ARBA00006787"/>
    </source>
</evidence>
<accession>A0A5J9T5J4</accession>
<keyword evidence="6" id="KW-0408">Iron</keyword>
<evidence type="ECO:0000256" key="3">
    <source>
        <dbReference type="ARBA" id="ARBA00022723"/>
    </source>
</evidence>
<proteinExistence type="inferred from homology"/>
<dbReference type="AlphaFoldDB" id="A0A5J9T5J4"/>
<keyword evidence="5" id="KW-0560">Oxidoreductase</keyword>
<comment type="cofactor">
    <cofactor evidence="1">
        <name>Fe(2+)</name>
        <dbReference type="ChEBI" id="CHEBI:29033"/>
    </cofactor>
</comment>
<dbReference type="Proteomes" id="UP000324897">
    <property type="component" value="Unassembled WGS sequence"/>
</dbReference>
<organism evidence="7 8">
    <name type="scientific">Eragrostis curvula</name>
    <name type="common">weeping love grass</name>
    <dbReference type="NCBI Taxonomy" id="38414"/>
    <lineage>
        <taxon>Eukaryota</taxon>
        <taxon>Viridiplantae</taxon>
        <taxon>Streptophyta</taxon>
        <taxon>Embryophyta</taxon>
        <taxon>Tracheophyta</taxon>
        <taxon>Spermatophyta</taxon>
        <taxon>Magnoliopsida</taxon>
        <taxon>Liliopsida</taxon>
        <taxon>Poales</taxon>
        <taxon>Poaceae</taxon>
        <taxon>PACMAD clade</taxon>
        <taxon>Chloridoideae</taxon>
        <taxon>Eragrostideae</taxon>
        <taxon>Eragrostidinae</taxon>
        <taxon>Eragrostis</taxon>
    </lineage>
</organism>
<dbReference type="OrthoDB" id="407010at2759"/>
<keyword evidence="8" id="KW-1185">Reference proteome</keyword>
<evidence type="ECO:0000313" key="8">
    <source>
        <dbReference type="Proteomes" id="UP000324897"/>
    </source>
</evidence>
<feature type="non-terminal residue" evidence="7">
    <location>
        <position position="1"/>
    </location>
</feature>